<name>A0ABR1K7H8_9PEZI</name>
<evidence type="ECO:0000256" key="1">
    <source>
        <dbReference type="SAM" id="MobiDB-lite"/>
    </source>
</evidence>
<reference evidence="2 3" key="1">
    <citation type="submission" date="2024-04" db="EMBL/GenBank/DDBJ databases">
        <title>Phyllosticta paracitricarpa is synonymous to the EU quarantine fungus P. citricarpa based on phylogenomic analyses.</title>
        <authorList>
            <consortium name="Lawrence Berkeley National Laboratory"/>
            <person name="Van Ingen-Buijs V.A."/>
            <person name="Van Westerhoven A.C."/>
            <person name="Haridas S."/>
            <person name="Skiadas P."/>
            <person name="Martin F."/>
            <person name="Groenewald J.Z."/>
            <person name="Crous P.W."/>
            <person name="Seidl M.F."/>
        </authorList>
    </citation>
    <scope>NUCLEOTIDE SEQUENCE [LARGE SCALE GENOMIC DNA]</scope>
    <source>
        <strain evidence="2 3">CBS 123371</strain>
    </source>
</reference>
<evidence type="ECO:0000313" key="2">
    <source>
        <dbReference type="EMBL" id="KAK7508962.1"/>
    </source>
</evidence>
<dbReference type="Proteomes" id="UP001363622">
    <property type="component" value="Unassembled WGS sequence"/>
</dbReference>
<comment type="caution">
    <text evidence="2">The sequence shown here is derived from an EMBL/GenBank/DDBJ whole genome shotgun (WGS) entry which is preliminary data.</text>
</comment>
<accession>A0ABR1K7H8</accession>
<feature type="region of interest" description="Disordered" evidence="1">
    <location>
        <begin position="66"/>
        <end position="95"/>
    </location>
</feature>
<dbReference type="EMBL" id="JBBPHU010000022">
    <property type="protein sequence ID" value="KAK7508962.1"/>
    <property type="molecule type" value="Genomic_DNA"/>
</dbReference>
<protein>
    <submittedName>
        <fullName evidence="2">Uncharacterized protein</fullName>
    </submittedName>
</protein>
<organism evidence="2 3">
    <name type="scientific">Phyllosticta citriasiana</name>
    <dbReference type="NCBI Taxonomy" id="595635"/>
    <lineage>
        <taxon>Eukaryota</taxon>
        <taxon>Fungi</taxon>
        <taxon>Dikarya</taxon>
        <taxon>Ascomycota</taxon>
        <taxon>Pezizomycotina</taxon>
        <taxon>Dothideomycetes</taxon>
        <taxon>Dothideomycetes incertae sedis</taxon>
        <taxon>Botryosphaeriales</taxon>
        <taxon>Phyllostictaceae</taxon>
        <taxon>Phyllosticta</taxon>
    </lineage>
</organism>
<proteinExistence type="predicted"/>
<sequence>MAKADWLTSELLRLLRASSLRRECHWIKTRRSADLLLRCRFAKSKLCSSPAWISLTVRLQPLKAADGESIRSRREGGHRSYAQNDALPKKQKSKPVTTRAAELLAWIPIREPGVSFTVSGSPRDHSAHAPMSKKSKHGVATCCSLSGIHILQLRRPRRWTVGQGQVLPVYADDPHACKWLGEVSGICGGDAISQPNREQIKYHVVHQAIATGKSQNIYRFENHRCAFADMVVAKKA</sequence>
<gene>
    <name evidence="2" type="ORF">IWZ03DRAFT_122130</name>
</gene>
<evidence type="ECO:0000313" key="3">
    <source>
        <dbReference type="Proteomes" id="UP001363622"/>
    </source>
</evidence>
<keyword evidence="3" id="KW-1185">Reference proteome</keyword>
<feature type="compositionally biased region" description="Basic and acidic residues" evidence="1">
    <location>
        <begin position="66"/>
        <end position="78"/>
    </location>
</feature>